<protein>
    <submittedName>
        <fullName evidence="1">Uncharacterized protein</fullName>
    </submittedName>
</protein>
<evidence type="ECO:0000313" key="2">
    <source>
        <dbReference type="Proteomes" id="UP000593576"/>
    </source>
</evidence>
<name>A0A7J9KL97_GOSSC</name>
<evidence type="ECO:0000313" key="1">
    <source>
        <dbReference type="EMBL" id="MBA0847222.1"/>
    </source>
</evidence>
<sequence length="33" mass="3968">MVKLIWKGYNLLERVMEEGYKLMGRVCLLLVLR</sequence>
<dbReference type="Proteomes" id="UP000593576">
    <property type="component" value="Unassembled WGS sequence"/>
</dbReference>
<dbReference type="AlphaFoldDB" id="A0A7J9KL97"/>
<proteinExistence type="predicted"/>
<reference evidence="1 2" key="1">
    <citation type="journal article" date="2019" name="Genome Biol. Evol.">
        <title>Insights into the evolution of the New World diploid cottons (Gossypium, subgenus Houzingenia) based on genome sequencing.</title>
        <authorList>
            <person name="Grover C.E."/>
            <person name="Arick M.A. 2nd"/>
            <person name="Thrash A."/>
            <person name="Conover J.L."/>
            <person name="Sanders W.S."/>
            <person name="Peterson D.G."/>
            <person name="Frelichowski J.E."/>
            <person name="Scheffler J.A."/>
            <person name="Scheffler B.E."/>
            <person name="Wendel J.F."/>
        </authorList>
    </citation>
    <scope>NUCLEOTIDE SEQUENCE [LARGE SCALE GENOMIC DNA]</scope>
    <source>
        <strain evidence="1">1</strain>
        <tissue evidence="1">Leaf</tissue>
    </source>
</reference>
<organism evidence="1 2">
    <name type="scientific">Gossypium schwendimanii</name>
    <name type="common">Cotton</name>
    <dbReference type="NCBI Taxonomy" id="34291"/>
    <lineage>
        <taxon>Eukaryota</taxon>
        <taxon>Viridiplantae</taxon>
        <taxon>Streptophyta</taxon>
        <taxon>Embryophyta</taxon>
        <taxon>Tracheophyta</taxon>
        <taxon>Spermatophyta</taxon>
        <taxon>Magnoliopsida</taxon>
        <taxon>eudicotyledons</taxon>
        <taxon>Gunneridae</taxon>
        <taxon>Pentapetalae</taxon>
        <taxon>rosids</taxon>
        <taxon>malvids</taxon>
        <taxon>Malvales</taxon>
        <taxon>Malvaceae</taxon>
        <taxon>Malvoideae</taxon>
        <taxon>Gossypium</taxon>
    </lineage>
</organism>
<accession>A0A7J9KL97</accession>
<dbReference type="EMBL" id="JABFAF010000001">
    <property type="protein sequence ID" value="MBA0847222.1"/>
    <property type="molecule type" value="Genomic_DNA"/>
</dbReference>
<comment type="caution">
    <text evidence="1">The sequence shown here is derived from an EMBL/GenBank/DDBJ whole genome shotgun (WGS) entry which is preliminary data.</text>
</comment>
<keyword evidence="2" id="KW-1185">Reference proteome</keyword>
<gene>
    <name evidence="1" type="ORF">Goshw_014597</name>
</gene>